<evidence type="ECO:0000313" key="4">
    <source>
        <dbReference type="Proteomes" id="UP000595917"/>
    </source>
</evidence>
<dbReference type="EMBL" id="CP067089">
    <property type="protein sequence ID" value="QQO10125.1"/>
    <property type="molecule type" value="Genomic_DNA"/>
</dbReference>
<keyword evidence="1" id="KW-1133">Transmembrane helix</keyword>
<keyword evidence="1" id="KW-0812">Transmembrane</keyword>
<proteinExistence type="predicted"/>
<gene>
    <name evidence="3" type="ORF">JFL75_04185</name>
</gene>
<feature type="domain" description="YcxB-like C-terminal" evidence="2">
    <location>
        <begin position="102"/>
        <end position="163"/>
    </location>
</feature>
<dbReference type="KEGG" id="bhc:JFL75_04185"/>
<dbReference type="RefSeq" id="WP_215627429.1">
    <property type="nucleotide sequence ID" value="NZ_CP067089.2"/>
</dbReference>
<protein>
    <submittedName>
        <fullName evidence="3">YcxB family protein</fullName>
    </submittedName>
</protein>
<dbReference type="Proteomes" id="UP000595917">
    <property type="component" value="Chromosome"/>
</dbReference>
<reference evidence="3" key="1">
    <citation type="submission" date="2021-01" db="EMBL/GenBank/DDBJ databases">
        <title>Description of Breznakiella homolactica.</title>
        <authorList>
            <person name="Song Y."/>
            <person name="Brune A."/>
        </authorList>
    </citation>
    <scope>NUCLEOTIDE SEQUENCE</scope>
    <source>
        <strain evidence="3">RmG30</strain>
    </source>
</reference>
<evidence type="ECO:0000259" key="2">
    <source>
        <dbReference type="Pfam" id="PF14317"/>
    </source>
</evidence>
<dbReference type="Pfam" id="PF14317">
    <property type="entry name" value="YcxB"/>
    <property type="match status" value="1"/>
</dbReference>
<sequence>MEYKFTGALNFDDFVQAQRVALKSVFFTRKIIINFCLILFIFTFYLKYFTKGISLRDTTTLVVIVGFAALLIVLLVMFNSKRIYRKSFETNKLIAEECEYTINEEQILVTSESGSSILNHGNIYKIVFDKDSIYLFMGTNTAKAIKKRFLRDEEEYDSLVTFIKNNYGDKIKGKKRT</sequence>
<dbReference type="InterPro" id="IPR025588">
    <property type="entry name" value="YcxB-like_C"/>
</dbReference>
<keyword evidence="1" id="KW-0472">Membrane</keyword>
<name>A0A7T7XPJ2_9SPIR</name>
<feature type="transmembrane region" description="Helical" evidence="1">
    <location>
        <begin position="31"/>
        <end position="48"/>
    </location>
</feature>
<accession>A0A7T7XPJ2</accession>
<evidence type="ECO:0000256" key="1">
    <source>
        <dbReference type="SAM" id="Phobius"/>
    </source>
</evidence>
<dbReference type="AlphaFoldDB" id="A0A7T7XPJ2"/>
<evidence type="ECO:0000313" key="3">
    <source>
        <dbReference type="EMBL" id="QQO10125.1"/>
    </source>
</evidence>
<keyword evidence="4" id="KW-1185">Reference proteome</keyword>
<feature type="transmembrane region" description="Helical" evidence="1">
    <location>
        <begin position="60"/>
        <end position="78"/>
    </location>
</feature>
<organism evidence="3 4">
    <name type="scientific">Breznakiella homolactica</name>
    <dbReference type="NCBI Taxonomy" id="2798577"/>
    <lineage>
        <taxon>Bacteria</taxon>
        <taxon>Pseudomonadati</taxon>
        <taxon>Spirochaetota</taxon>
        <taxon>Spirochaetia</taxon>
        <taxon>Spirochaetales</taxon>
        <taxon>Breznakiellaceae</taxon>
        <taxon>Breznakiella</taxon>
    </lineage>
</organism>